<dbReference type="Gene3D" id="3.40.1410.10">
    <property type="entry name" value="Chorismate lyase-like"/>
    <property type="match status" value="1"/>
</dbReference>
<dbReference type="Proteomes" id="UP000240424">
    <property type="component" value="Unassembled WGS sequence"/>
</dbReference>
<evidence type="ECO:0000259" key="4">
    <source>
        <dbReference type="PROSITE" id="PS50949"/>
    </source>
</evidence>
<dbReference type="Pfam" id="PF00392">
    <property type="entry name" value="GntR"/>
    <property type="match status" value="1"/>
</dbReference>
<name>A0A2U3PDN2_9MYCO</name>
<dbReference type="PRINTS" id="PR00035">
    <property type="entry name" value="HTHGNTR"/>
</dbReference>
<dbReference type="EMBL" id="FUEZ01000004">
    <property type="protein sequence ID" value="SPM41775.1"/>
    <property type="molecule type" value="Genomic_DNA"/>
</dbReference>
<sequence length="273" mass="29671">MTTVGETSGKAGTVSAAAGVPLHRQLFLVLHDEIDRGVLAPGDALPTEQTLCDQFGVSRITVRRALADLAEQGYIERRHGVGSFVRRHGPADVSSHGSSYMEGLRQTQFETEVDVVELGVRRPPRAVSEALETSDDLLHIVRVRRQRRTGEPLLVTDVWLPPGLADTLTEPALRRAPLYELLSDNGIVPDRVRHEITAEIAGPRNAQLLDTAIGAALLRVNRLVFVSGTPHHHLSALLSPSRSRVLLNQTADELEVADGLTIAHDVDRGASRS</sequence>
<dbReference type="Pfam" id="PF07702">
    <property type="entry name" value="UTRA"/>
    <property type="match status" value="1"/>
</dbReference>
<dbReference type="STRING" id="1841861.GCA_900157365_02310"/>
<dbReference type="GO" id="GO:0045892">
    <property type="term" value="P:negative regulation of DNA-templated transcription"/>
    <property type="evidence" value="ECO:0007669"/>
    <property type="project" value="TreeGrafter"/>
</dbReference>
<keyword evidence="6" id="KW-1185">Reference proteome</keyword>
<dbReference type="AlphaFoldDB" id="A0A2U3PDN2"/>
<keyword evidence="2 5" id="KW-0238">DNA-binding</keyword>
<dbReference type="SUPFAM" id="SSF64288">
    <property type="entry name" value="Chorismate lyase-like"/>
    <property type="match status" value="1"/>
</dbReference>
<dbReference type="PANTHER" id="PTHR44846:SF17">
    <property type="entry name" value="GNTR-FAMILY TRANSCRIPTIONAL REGULATOR"/>
    <property type="match status" value="1"/>
</dbReference>
<dbReference type="SUPFAM" id="SSF46785">
    <property type="entry name" value="Winged helix' DNA-binding domain"/>
    <property type="match status" value="1"/>
</dbReference>
<keyword evidence="3" id="KW-0804">Transcription</keyword>
<dbReference type="Gene3D" id="1.10.10.10">
    <property type="entry name" value="Winged helix-like DNA-binding domain superfamily/Winged helix DNA-binding domain"/>
    <property type="match status" value="1"/>
</dbReference>
<dbReference type="SMART" id="SM00345">
    <property type="entry name" value="HTH_GNTR"/>
    <property type="match status" value="1"/>
</dbReference>
<dbReference type="InterPro" id="IPR036388">
    <property type="entry name" value="WH-like_DNA-bd_sf"/>
</dbReference>
<evidence type="ECO:0000256" key="2">
    <source>
        <dbReference type="ARBA" id="ARBA00023125"/>
    </source>
</evidence>
<dbReference type="InterPro" id="IPR011663">
    <property type="entry name" value="UTRA"/>
</dbReference>
<evidence type="ECO:0000313" key="5">
    <source>
        <dbReference type="EMBL" id="SPM41775.1"/>
    </source>
</evidence>
<dbReference type="InterPro" id="IPR000524">
    <property type="entry name" value="Tscrpt_reg_HTH_GntR"/>
</dbReference>
<dbReference type="CDD" id="cd07377">
    <property type="entry name" value="WHTH_GntR"/>
    <property type="match status" value="1"/>
</dbReference>
<evidence type="ECO:0000313" key="6">
    <source>
        <dbReference type="Proteomes" id="UP000240424"/>
    </source>
</evidence>
<dbReference type="RefSeq" id="WP_077080323.1">
    <property type="nucleotide sequence ID" value="NZ_FUEZ01000004.1"/>
</dbReference>
<protein>
    <submittedName>
        <fullName evidence="5">DNA-binding transcriptional regulator, GntR family</fullName>
    </submittedName>
</protein>
<organism evidence="5 6">
    <name type="scientific">Mycobacterium numidiamassiliense</name>
    <dbReference type="NCBI Taxonomy" id="1841861"/>
    <lineage>
        <taxon>Bacteria</taxon>
        <taxon>Bacillati</taxon>
        <taxon>Actinomycetota</taxon>
        <taxon>Actinomycetes</taxon>
        <taxon>Mycobacteriales</taxon>
        <taxon>Mycobacteriaceae</taxon>
        <taxon>Mycobacterium</taxon>
    </lineage>
</organism>
<dbReference type="GO" id="GO:0003677">
    <property type="term" value="F:DNA binding"/>
    <property type="evidence" value="ECO:0007669"/>
    <property type="project" value="UniProtKB-KW"/>
</dbReference>
<reference evidence="5 6" key="1">
    <citation type="submission" date="2017-01" db="EMBL/GenBank/DDBJ databases">
        <authorList>
            <consortium name="Urmite Genomes"/>
        </authorList>
    </citation>
    <scope>NUCLEOTIDE SEQUENCE [LARGE SCALE GENOMIC DNA]</scope>
    <source>
        <strain evidence="5 6">AB215</strain>
    </source>
</reference>
<dbReference type="GO" id="GO:0003700">
    <property type="term" value="F:DNA-binding transcription factor activity"/>
    <property type="evidence" value="ECO:0007669"/>
    <property type="project" value="InterPro"/>
</dbReference>
<proteinExistence type="predicted"/>
<dbReference type="InterPro" id="IPR050679">
    <property type="entry name" value="Bact_HTH_transcr_reg"/>
</dbReference>
<gene>
    <name evidence="5" type="ORF">MNAB215_3990</name>
</gene>
<dbReference type="PROSITE" id="PS50949">
    <property type="entry name" value="HTH_GNTR"/>
    <property type="match status" value="1"/>
</dbReference>
<keyword evidence="1" id="KW-0805">Transcription regulation</keyword>
<dbReference type="InterPro" id="IPR036390">
    <property type="entry name" value="WH_DNA-bd_sf"/>
</dbReference>
<dbReference type="SMART" id="SM00866">
    <property type="entry name" value="UTRA"/>
    <property type="match status" value="1"/>
</dbReference>
<evidence type="ECO:0000256" key="1">
    <source>
        <dbReference type="ARBA" id="ARBA00023015"/>
    </source>
</evidence>
<dbReference type="PANTHER" id="PTHR44846">
    <property type="entry name" value="MANNOSYL-D-GLYCERATE TRANSPORT/METABOLISM SYSTEM REPRESSOR MNGR-RELATED"/>
    <property type="match status" value="1"/>
</dbReference>
<evidence type="ECO:0000256" key="3">
    <source>
        <dbReference type="ARBA" id="ARBA00023163"/>
    </source>
</evidence>
<dbReference type="OrthoDB" id="7363114at2"/>
<accession>A0A2U3PDN2</accession>
<feature type="domain" description="HTH gntR-type" evidence="4">
    <location>
        <begin position="20"/>
        <end position="88"/>
    </location>
</feature>
<dbReference type="InterPro" id="IPR028978">
    <property type="entry name" value="Chorismate_lyase_/UTRA_dom_sf"/>
</dbReference>